<feature type="transmembrane region" description="Helical" evidence="1">
    <location>
        <begin position="43"/>
        <end position="64"/>
    </location>
</feature>
<sequence length="195" mass="22034">MTDFWLFFKLGLEHVLDWQAYDHVLFIIVLCAAYTFNAWRKLLVLVTLFTVGHTISLLLANYGVVSVSSSWIECLIPITILVTALFNLFTAGKEKRAEKLGVLYVATVFFGLIHGFGFAGYFKMISGDNDVLHLLEFALGIEAAQLIVVILVLILAFLMQTIFRFNKRDWVLVISSIVIGLVIPMLIDNCFFLFS</sequence>
<evidence type="ECO:0000313" key="3">
    <source>
        <dbReference type="Proteomes" id="UP000261082"/>
    </source>
</evidence>
<organism evidence="2 3">
    <name type="scientific">Marixanthomonas ophiurae</name>
    <dbReference type="NCBI Taxonomy" id="387659"/>
    <lineage>
        <taxon>Bacteria</taxon>
        <taxon>Pseudomonadati</taxon>
        <taxon>Bacteroidota</taxon>
        <taxon>Flavobacteriia</taxon>
        <taxon>Flavobacteriales</taxon>
        <taxon>Flavobacteriaceae</taxon>
        <taxon>Marixanthomonas</taxon>
    </lineage>
</organism>
<feature type="transmembrane region" description="Helical" evidence="1">
    <location>
        <begin position="70"/>
        <end position="89"/>
    </location>
</feature>
<keyword evidence="1" id="KW-1133">Transmembrane helix</keyword>
<protein>
    <submittedName>
        <fullName evidence="2">HupE/UreJ family protein</fullName>
    </submittedName>
</protein>
<feature type="transmembrane region" description="Helical" evidence="1">
    <location>
        <begin position="101"/>
        <end position="122"/>
    </location>
</feature>
<gene>
    <name evidence="2" type="ORF">DZ858_02240</name>
</gene>
<feature type="transmembrane region" description="Helical" evidence="1">
    <location>
        <begin position="20"/>
        <end position="36"/>
    </location>
</feature>
<keyword evidence="1" id="KW-0812">Transmembrane</keyword>
<dbReference type="EMBL" id="QVID01000001">
    <property type="protein sequence ID" value="RFN58923.1"/>
    <property type="molecule type" value="Genomic_DNA"/>
</dbReference>
<dbReference type="OrthoDB" id="9808870at2"/>
<dbReference type="InterPro" id="IPR032809">
    <property type="entry name" value="Put_HupE_UreJ"/>
</dbReference>
<dbReference type="Proteomes" id="UP000261082">
    <property type="component" value="Unassembled WGS sequence"/>
</dbReference>
<keyword evidence="3" id="KW-1185">Reference proteome</keyword>
<evidence type="ECO:0000256" key="1">
    <source>
        <dbReference type="SAM" id="Phobius"/>
    </source>
</evidence>
<reference evidence="2 3" key="1">
    <citation type="journal article" date="2007" name="Int. J. Syst. Evol. Microbiol.">
        <title>Marixanthomonas ophiurae gen. nov., sp. nov., a marine bacterium of the family Flavobacteriaceae isolated from a deep-sea brittle star.</title>
        <authorList>
            <person name="Romanenko L.A."/>
            <person name="Uchino M."/>
            <person name="Frolova G.M."/>
            <person name="Mikhailov V.V."/>
        </authorList>
    </citation>
    <scope>NUCLEOTIDE SEQUENCE [LARGE SCALE GENOMIC DNA]</scope>
    <source>
        <strain evidence="2 3">KMM 3046</strain>
    </source>
</reference>
<dbReference type="Pfam" id="PF13795">
    <property type="entry name" value="HupE_UreJ_2"/>
    <property type="match status" value="1"/>
</dbReference>
<comment type="caution">
    <text evidence="2">The sequence shown here is derived from an EMBL/GenBank/DDBJ whole genome shotgun (WGS) entry which is preliminary data.</text>
</comment>
<dbReference type="RefSeq" id="WP_117157946.1">
    <property type="nucleotide sequence ID" value="NZ_QVID01000001.1"/>
</dbReference>
<proteinExistence type="predicted"/>
<evidence type="ECO:0000313" key="2">
    <source>
        <dbReference type="EMBL" id="RFN58923.1"/>
    </source>
</evidence>
<name>A0A3E1Q9W4_9FLAO</name>
<accession>A0A3E1Q9W4</accession>
<keyword evidence="1" id="KW-0472">Membrane</keyword>
<dbReference type="AlphaFoldDB" id="A0A3E1Q9W4"/>
<feature type="transmembrane region" description="Helical" evidence="1">
    <location>
        <begin position="170"/>
        <end position="194"/>
    </location>
</feature>
<feature type="transmembrane region" description="Helical" evidence="1">
    <location>
        <begin position="134"/>
        <end position="158"/>
    </location>
</feature>